<reference evidence="1 2" key="2">
    <citation type="submission" date="2020-08" db="EMBL/GenBank/DDBJ databases">
        <title>Adhaeribacter dokdonensis sp. nov., isolated from the rhizosphere of Elymus tsukushiensis, a plant native to the Dokdo Islands, Republic of Korea.</title>
        <authorList>
            <person name="Ghim S.Y."/>
        </authorList>
    </citation>
    <scope>NUCLEOTIDE SEQUENCE [LARGE SCALE GENOMIC DNA]</scope>
    <source>
        <strain evidence="1 2">KUDC8001</strain>
    </source>
</reference>
<organism evidence="1 2">
    <name type="scientific">Adhaeribacter radiodurans</name>
    <dbReference type="NCBI Taxonomy" id="2745197"/>
    <lineage>
        <taxon>Bacteria</taxon>
        <taxon>Pseudomonadati</taxon>
        <taxon>Bacteroidota</taxon>
        <taxon>Cytophagia</taxon>
        <taxon>Cytophagales</taxon>
        <taxon>Hymenobacteraceae</taxon>
        <taxon>Adhaeribacter</taxon>
    </lineage>
</organism>
<dbReference type="RefSeq" id="WP_182413785.1">
    <property type="nucleotide sequence ID" value="NZ_CP055153.1"/>
</dbReference>
<dbReference type="Proteomes" id="UP000514509">
    <property type="component" value="Chromosome"/>
</dbReference>
<proteinExistence type="predicted"/>
<evidence type="ECO:0000313" key="1">
    <source>
        <dbReference type="EMBL" id="QMU31349.1"/>
    </source>
</evidence>
<protein>
    <submittedName>
        <fullName evidence="1">Uncharacterized protein</fullName>
    </submittedName>
</protein>
<evidence type="ECO:0000313" key="2">
    <source>
        <dbReference type="Proteomes" id="UP000514509"/>
    </source>
</evidence>
<keyword evidence="2" id="KW-1185">Reference proteome</keyword>
<dbReference type="EMBL" id="CP055153">
    <property type="protein sequence ID" value="QMU31349.1"/>
    <property type="molecule type" value="Genomic_DNA"/>
</dbReference>
<name>A0A7L7LG19_9BACT</name>
<sequence length="85" mass="10159">MTEIEFEIIDELYFVTSFHQLENALFLADEELCHSLQDLVVRGYVKCYYPDPDTEIEYNKVKFSKDYKQYYFLATKAGLMVHNSR</sequence>
<dbReference type="AlphaFoldDB" id="A0A7L7LG19"/>
<gene>
    <name evidence="1" type="ORF">HUW48_26435</name>
</gene>
<accession>A0A7L7LG19</accession>
<reference evidence="1 2" key="1">
    <citation type="submission" date="2020-06" db="EMBL/GenBank/DDBJ databases">
        <authorList>
            <person name="Hwang Y.J."/>
        </authorList>
    </citation>
    <scope>NUCLEOTIDE SEQUENCE [LARGE SCALE GENOMIC DNA]</scope>
    <source>
        <strain evidence="1 2">KUDC8001</strain>
    </source>
</reference>
<dbReference type="KEGG" id="add:HUW48_26435"/>